<name>A0A0D7ANZ8_9AGAR</name>
<evidence type="ECO:0000313" key="11">
    <source>
        <dbReference type="EMBL" id="KIY53287.1"/>
    </source>
</evidence>
<dbReference type="CDD" id="cd11065">
    <property type="entry name" value="CYP64-like"/>
    <property type="match status" value="1"/>
</dbReference>
<keyword evidence="5 9" id="KW-0479">Metal-binding</keyword>
<evidence type="ECO:0000256" key="5">
    <source>
        <dbReference type="ARBA" id="ARBA00022723"/>
    </source>
</evidence>
<keyword evidence="7 9" id="KW-0408">Iron</keyword>
<dbReference type="SUPFAM" id="SSF48264">
    <property type="entry name" value="Cytochrome P450"/>
    <property type="match status" value="1"/>
</dbReference>
<gene>
    <name evidence="11" type="ORF">FISHEDRAFT_55359</name>
</gene>
<proteinExistence type="inferred from homology"/>
<comment type="similarity">
    <text evidence="3">Belongs to the cytochrome P450 family.</text>
</comment>
<reference evidence="11 12" key="1">
    <citation type="journal article" date="2015" name="Fungal Genet. Biol.">
        <title>Evolution of novel wood decay mechanisms in Agaricales revealed by the genome sequences of Fistulina hepatica and Cylindrobasidium torrendii.</title>
        <authorList>
            <person name="Floudas D."/>
            <person name="Held B.W."/>
            <person name="Riley R."/>
            <person name="Nagy L.G."/>
            <person name="Koehler G."/>
            <person name="Ransdell A.S."/>
            <person name="Younus H."/>
            <person name="Chow J."/>
            <person name="Chiniquy J."/>
            <person name="Lipzen A."/>
            <person name="Tritt A."/>
            <person name="Sun H."/>
            <person name="Haridas S."/>
            <person name="LaButti K."/>
            <person name="Ohm R.A."/>
            <person name="Kues U."/>
            <person name="Blanchette R.A."/>
            <person name="Grigoriev I.V."/>
            <person name="Minto R.E."/>
            <person name="Hibbett D.S."/>
        </authorList>
    </citation>
    <scope>NUCLEOTIDE SEQUENCE [LARGE SCALE GENOMIC DNA]</scope>
    <source>
        <strain evidence="11 12">ATCC 64428</strain>
    </source>
</reference>
<evidence type="ECO:0000256" key="10">
    <source>
        <dbReference type="SAM" id="Phobius"/>
    </source>
</evidence>
<keyword evidence="8" id="KW-0503">Monooxygenase</keyword>
<organism evidence="11 12">
    <name type="scientific">Fistulina hepatica ATCC 64428</name>
    <dbReference type="NCBI Taxonomy" id="1128425"/>
    <lineage>
        <taxon>Eukaryota</taxon>
        <taxon>Fungi</taxon>
        <taxon>Dikarya</taxon>
        <taxon>Basidiomycota</taxon>
        <taxon>Agaricomycotina</taxon>
        <taxon>Agaricomycetes</taxon>
        <taxon>Agaricomycetidae</taxon>
        <taxon>Agaricales</taxon>
        <taxon>Fistulinaceae</taxon>
        <taxon>Fistulina</taxon>
    </lineage>
</organism>
<dbReference type="EMBL" id="KN881627">
    <property type="protein sequence ID" value="KIY53287.1"/>
    <property type="molecule type" value="Genomic_DNA"/>
</dbReference>
<dbReference type="PRINTS" id="PR00463">
    <property type="entry name" value="EP450I"/>
</dbReference>
<protein>
    <submittedName>
        <fullName evidence="11">Putative cytochrome P450 oxidoreductase</fullName>
    </submittedName>
</protein>
<evidence type="ECO:0000256" key="8">
    <source>
        <dbReference type="ARBA" id="ARBA00023033"/>
    </source>
</evidence>
<dbReference type="InterPro" id="IPR036396">
    <property type="entry name" value="Cyt_P450_sf"/>
</dbReference>
<feature type="transmembrane region" description="Helical" evidence="10">
    <location>
        <begin position="21"/>
        <end position="40"/>
    </location>
</feature>
<sequence length="533" mass="59950">MASPAISIASFVERVDLIHNALPVLVLVSFLLVSIKYIALGPSGKLPPGPRRKPIIGNLFGLPPSNTHAYKHWEKHHALYGPISSVSVFGQTIIILNELQCAIDLLAKRSMIYSDRRSSVFMKMAGWCNSFPNMNYVPYVAAIRKAVHKAIGTRAASNKYLEFQDESIRRMMHDIMTTPKNSYQHIRTMVGASALYIAYGYSVSRSSNDPLVDLAETGILLASFSALPGRWLVDMVPLLRFVPERFPGAGFKEVARQHREFAYRMLELPHAFVKHQMQMGVAKPSFTLNALDEGLSQEDEEKIKRGAVSIYGTASDTTTTMLHNFLLLMACHPDIQKKAQEELDRVVGNTRLPCYGDRPDLPYLSAIINETMRLIPIVPMNLPHVATQDDHYNGYFIPKGATVLTNIHEISRDPRMYSDPRAFKPERFLGDHPEPLPDFVFGFGQRVCSGKELFYQTAIITSAMLLSVFTVEPNSPDFREDSDLWEPGIAIRMKRLSCNFIPRSEQATTLVMAFDDSEYKSDEKVLLSCETQL</sequence>
<dbReference type="InterPro" id="IPR001128">
    <property type="entry name" value="Cyt_P450"/>
</dbReference>
<dbReference type="GO" id="GO:0005506">
    <property type="term" value="F:iron ion binding"/>
    <property type="evidence" value="ECO:0007669"/>
    <property type="project" value="InterPro"/>
</dbReference>
<evidence type="ECO:0000256" key="7">
    <source>
        <dbReference type="ARBA" id="ARBA00023004"/>
    </source>
</evidence>
<dbReference type="AlphaFoldDB" id="A0A0D7ANZ8"/>
<comment type="cofactor">
    <cofactor evidence="1 9">
        <name>heme</name>
        <dbReference type="ChEBI" id="CHEBI:30413"/>
    </cofactor>
</comment>
<evidence type="ECO:0000256" key="2">
    <source>
        <dbReference type="ARBA" id="ARBA00005179"/>
    </source>
</evidence>
<keyword evidence="10" id="KW-1133">Transmembrane helix</keyword>
<dbReference type="Pfam" id="PF00067">
    <property type="entry name" value="p450"/>
    <property type="match status" value="1"/>
</dbReference>
<dbReference type="PANTHER" id="PTHR46300">
    <property type="entry name" value="P450, PUTATIVE (EUROFUNG)-RELATED-RELATED"/>
    <property type="match status" value="1"/>
</dbReference>
<evidence type="ECO:0000256" key="9">
    <source>
        <dbReference type="PIRSR" id="PIRSR602401-1"/>
    </source>
</evidence>
<feature type="binding site" description="axial binding residue" evidence="9">
    <location>
        <position position="448"/>
    </location>
    <ligand>
        <name>heme</name>
        <dbReference type="ChEBI" id="CHEBI:30413"/>
    </ligand>
    <ligandPart>
        <name>Fe</name>
        <dbReference type="ChEBI" id="CHEBI:18248"/>
    </ligandPart>
</feature>
<dbReference type="GO" id="GO:0016705">
    <property type="term" value="F:oxidoreductase activity, acting on paired donors, with incorporation or reduction of molecular oxygen"/>
    <property type="evidence" value="ECO:0007669"/>
    <property type="project" value="InterPro"/>
</dbReference>
<dbReference type="GO" id="GO:0020037">
    <property type="term" value="F:heme binding"/>
    <property type="evidence" value="ECO:0007669"/>
    <property type="project" value="InterPro"/>
</dbReference>
<accession>A0A0D7ANZ8</accession>
<dbReference type="Proteomes" id="UP000054144">
    <property type="component" value="Unassembled WGS sequence"/>
</dbReference>
<evidence type="ECO:0000256" key="3">
    <source>
        <dbReference type="ARBA" id="ARBA00010617"/>
    </source>
</evidence>
<evidence type="ECO:0000313" key="12">
    <source>
        <dbReference type="Proteomes" id="UP000054144"/>
    </source>
</evidence>
<dbReference type="PANTHER" id="PTHR46300:SF7">
    <property type="entry name" value="P450, PUTATIVE (EUROFUNG)-RELATED"/>
    <property type="match status" value="1"/>
</dbReference>
<comment type="pathway">
    <text evidence="2">Secondary metabolite biosynthesis.</text>
</comment>
<keyword evidence="6" id="KW-0560">Oxidoreductase</keyword>
<keyword evidence="12" id="KW-1185">Reference proteome</keyword>
<evidence type="ECO:0000256" key="1">
    <source>
        <dbReference type="ARBA" id="ARBA00001971"/>
    </source>
</evidence>
<keyword evidence="4 9" id="KW-0349">Heme</keyword>
<dbReference type="InterPro" id="IPR050364">
    <property type="entry name" value="Cytochrome_P450_fung"/>
</dbReference>
<keyword evidence="10" id="KW-0812">Transmembrane</keyword>
<dbReference type="GO" id="GO:0004497">
    <property type="term" value="F:monooxygenase activity"/>
    <property type="evidence" value="ECO:0007669"/>
    <property type="project" value="UniProtKB-KW"/>
</dbReference>
<evidence type="ECO:0000256" key="6">
    <source>
        <dbReference type="ARBA" id="ARBA00023002"/>
    </source>
</evidence>
<dbReference type="PRINTS" id="PR00385">
    <property type="entry name" value="P450"/>
</dbReference>
<dbReference type="OrthoDB" id="2789670at2759"/>
<keyword evidence="10" id="KW-0472">Membrane</keyword>
<dbReference type="Gene3D" id="1.10.630.10">
    <property type="entry name" value="Cytochrome P450"/>
    <property type="match status" value="1"/>
</dbReference>
<dbReference type="InterPro" id="IPR002401">
    <property type="entry name" value="Cyt_P450_E_grp-I"/>
</dbReference>
<evidence type="ECO:0000256" key="4">
    <source>
        <dbReference type="ARBA" id="ARBA00022617"/>
    </source>
</evidence>